<name>A0AAF1K8R1_9HYPH</name>
<dbReference type="KEGG" id="rtu:PR017_03465"/>
<dbReference type="AlphaFoldDB" id="A0AAF1K8R1"/>
<evidence type="ECO:0000313" key="3">
    <source>
        <dbReference type="Proteomes" id="UP000249499"/>
    </source>
</evidence>
<gene>
    <name evidence="2" type="ORF">PR017_03465</name>
</gene>
<keyword evidence="3" id="KW-1185">Reference proteome</keyword>
<reference evidence="3" key="2">
    <citation type="journal article" date="2023" name="MicrobiologyOpen">
        <title>Genomics of the tumorigenes clade of the family Rhizobiaceae and description of Rhizobium rhododendri sp. nov.</title>
        <authorList>
            <person name="Kuzmanovic N."/>
            <person name="diCenzo G.C."/>
            <person name="Bunk B."/>
            <person name="Sproeer C."/>
            <person name="Fruehling A."/>
            <person name="Neumann-Schaal M."/>
            <person name="Overmann J."/>
            <person name="Smalla K."/>
        </authorList>
    </citation>
    <scope>NUCLEOTIDE SEQUENCE [LARGE SCALE GENOMIC DNA]</scope>
    <source>
        <strain evidence="3">1078</strain>
    </source>
</reference>
<evidence type="ECO:0000256" key="1">
    <source>
        <dbReference type="SAM" id="MobiDB-lite"/>
    </source>
</evidence>
<proteinExistence type="predicted"/>
<dbReference type="EMBL" id="CP117255">
    <property type="protein sequence ID" value="WFR96211.1"/>
    <property type="molecule type" value="Genomic_DNA"/>
</dbReference>
<sequence length="60" mass="6866">MADIIRLEDRRNHKPPPPPHDGTAARILLFTGVRYERLDPPKRRTGPGAKRPKTKTRKQG</sequence>
<dbReference type="Proteomes" id="UP000249499">
    <property type="component" value="Chromosome"/>
</dbReference>
<feature type="region of interest" description="Disordered" evidence="1">
    <location>
        <begin position="1"/>
        <end position="60"/>
    </location>
</feature>
<organism evidence="2 3">
    <name type="scientific">Rhizobium tumorigenes</name>
    <dbReference type="NCBI Taxonomy" id="2041385"/>
    <lineage>
        <taxon>Bacteria</taxon>
        <taxon>Pseudomonadati</taxon>
        <taxon>Pseudomonadota</taxon>
        <taxon>Alphaproteobacteria</taxon>
        <taxon>Hyphomicrobiales</taxon>
        <taxon>Rhizobiaceae</taxon>
        <taxon>Rhizobium/Agrobacterium group</taxon>
        <taxon>Rhizobium</taxon>
    </lineage>
</organism>
<evidence type="ECO:0000313" key="2">
    <source>
        <dbReference type="EMBL" id="WFR96211.1"/>
    </source>
</evidence>
<feature type="compositionally biased region" description="Basic residues" evidence="1">
    <location>
        <begin position="50"/>
        <end position="60"/>
    </location>
</feature>
<dbReference type="RefSeq" id="WP_111220312.1">
    <property type="nucleotide sequence ID" value="NZ_CP117255.1"/>
</dbReference>
<feature type="compositionally biased region" description="Basic and acidic residues" evidence="1">
    <location>
        <begin position="1"/>
        <end position="11"/>
    </location>
</feature>
<reference evidence="2 3" key="1">
    <citation type="journal article" date="2018" name="Sci. Rep.">
        <title>Rhizobium tumorigenes sp. nov., a novel plant tumorigenic bacterium isolated from cane gall tumors on thornless blackberry.</title>
        <authorList>
            <person name="Kuzmanovi N."/>
            <person name="Smalla K."/>
            <person name="Gronow S."/>
            <person name="PuBawska J."/>
        </authorList>
    </citation>
    <scope>NUCLEOTIDE SEQUENCE [LARGE SCALE GENOMIC DNA]</scope>
    <source>
        <strain evidence="2 3">1078</strain>
    </source>
</reference>
<accession>A0AAF1K8R1</accession>
<protein>
    <submittedName>
        <fullName evidence="2">Uncharacterized protein</fullName>
    </submittedName>
</protein>